<keyword evidence="2" id="KW-1185">Reference proteome</keyword>
<proteinExistence type="predicted"/>
<dbReference type="EMBL" id="RCBY01000468">
    <property type="protein sequence ID" value="RQH18570.1"/>
    <property type="molecule type" value="Genomic_DNA"/>
</dbReference>
<comment type="caution">
    <text evidence="1">The sequence shown here is derived from an EMBL/GenBank/DDBJ whole genome shotgun (WGS) entry which is preliminary data.</text>
</comment>
<reference evidence="1 2" key="1">
    <citation type="journal article" date="2018" name="ACS Chem. Biol.">
        <title>Ketoreductase domain dysfunction expands chemodiversity: malyngamide biosynthesis in the cyanobacterium Okeania hirsuta.</title>
        <authorList>
            <person name="Moss N.A."/>
            <person name="Leao T."/>
            <person name="Rankin M."/>
            <person name="McCullough T.M."/>
            <person name="Qu P."/>
            <person name="Korobeynikov A."/>
            <person name="Smith J.L."/>
            <person name="Gerwick L."/>
            <person name="Gerwick W.H."/>
        </authorList>
    </citation>
    <scope>NUCLEOTIDE SEQUENCE [LARGE SCALE GENOMIC DNA]</scope>
    <source>
        <strain evidence="1 2">PAB10Feb10-1</strain>
    </source>
</reference>
<evidence type="ECO:0000313" key="2">
    <source>
        <dbReference type="Proteomes" id="UP000269154"/>
    </source>
</evidence>
<dbReference type="InterPro" id="IPR053159">
    <property type="entry name" value="Hybrid_Histidine_Kinase"/>
</dbReference>
<gene>
    <name evidence="1" type="ORF">D5R40_32890</name>
</gene>
<dbReference type="PANTHER" id="PTHR43642">
    <property type="entry name" value="HYBRID SIGNAL TRANSDUCTION HISTIDINE KINASE G"/>
    <property type="match status" value="1"/>
</dbReference>
<dbReference type="PANTHER" id="PTHR43642:SF1">
    <property type="entry name" value="HYBRID SIGNAL TRANSDUCTION HISTIDINE KINASE G"/>
    <property type="match status" value="1"/>
</dbReference>
<protein>
    <submittedName>
        <fullName evidence="1">Uncharacterized protein</fullName>
    </submittedName>
</protein>
<dbReference type="AlphaFoldDB" id="A0A3N6PSI9"/>
<dbReference type="RefSeq" id="WP_124155803.1">
    <property type="nucleotide sequence ID" value="NZ_CAWOLW010000410.1"/>
</dbReference>
<evidence type="ECO:0000313" key="1">
    <source>
        <dbReference type="EMBL" id="RQH18570.1"/>
    </source>
</evidence>
<accession>A0A3N6PSI9</accession>
<organism evidence="1 2">
    <name type="scientific">Okeania hirsuta</name>
    <dbReference type="NCBI Taxonomy" id="1458930"/>
    <lineage>
        <taxon>Bacteria</taxon>
        <taxon>Bacillati</taxon>
        <taxon>Cyanobacteriota</taxon>
        <taxon>Cyanophyceae</taxon>
        <taxon>Oscillatoriophycideae</taxon>
        <taxon>Oscillatoriales</taxon>
        <taxon>Microcoleaceae</taxon>
        <taxon>Okeania</taxon>
    </lineage>
</organism>
<dbReference type="Proteomes" id="UP000269154">
    <property type="component" value="Unassembled WGS sequence"/>
</dbReference>
<sequence>MHTISWIPWTVPSSRKAFVCSKNDFVQAGKEGLNLLEKLGIEINEASGQEEIVGEMVQTQQAFAGIEIEEIFELPEMENKEKIASIKVLQAIISVVLFSNPTCSRLLFLSPSAFCFSMGWSPVGSMHYRVTPIIILGTMGDFATAKRLQTLVEKLVSERYPQEHRENSRALFSLGFGVKHWYAHLNEAILLTRRCSQASKEWAMWSMQALT</sequence>
<name>A0A3N6PSI9_9CYAN</name>